<dbReference type="PROSITE" id="PS00690">
    <property type="entry name" value="DEAH_ATP_HELICASE"/>
    <property type="match status" value="1"/>
</dbReference>
<dbReference type="PANTHER" id="PTHR13710:SF105">
    <property type="entry name" value="ATP-DEPENDENT DNA HELICASE Q1"/>
    <property type="match status" value="1"/>
</dbReference>
<evidence type="ECO:0000259" key="9">
    <source>
        <dbReference type="PROSITE" id="PS51192"/>
    </source>
</evidence>
<dbReference type="GO" id="GO:0043590">
    <property type="term" value="C:bacterial nucleoid"/>
    <property type="evidence" value="ECO:0007669"/>
    <property type="project" value="TreeGrafter"/>
</dbReference>
<gene>
    <name evidence="11" type="primary">recQ_1</name>
    <name evidence="11" type="ORF">NCTC9426_00241</name>
</gene>
<dbReference type="InterPro" id="IPR014001">
    <property type="entry name" value="Helicase_ATP-bd"/>
</dbReference>
<proteinExistence type="inferred from homology"/>
<evidence type="ECO:0000259" key="10">
    <source>
        <dbReference type="PROSITE" id="PS51194"/>
    </source>
</evidence>
<dbReference type="GO" id="GO:0009378">
    <property type="term" value="F:four-way junction helicase activity"/>
    <property type="evidence" value="ECO:0007669"/>
    <property type="project" value="TreeGrafter"/>
</dbReference>
<evidence type="ECO:0000256" key="7">
    <source>
        <dbReference type="ARBA" id="ARBA00034617"/>
    </source>
</evidence>
<dbReference type="Proteomes" id="UP000254133">
    <property type="component" value="Unassembled WGS sequence"/>
</dbReference>
<evidence type="ECO:0000313" key="11">
    <source>
        <dbReference type="EMBL" id="STY90234.1"/>
    </source>
</evidence>
<dbReference type="SUPFAM" id="SSF53271">
    <property type="entry name" value="PRTase-like"/>
    <property type="match status" value="1"/>
</dbReference>
<dbReference type="InterPro" id="IPR029057">
    <property type="entry name" value="PRTase-like"/>
</dbReference>
<keyword evidence="6" id="KW-0413">Isomerase</keyword>
<evidence type="ECO:0000256" key="4">
    <source>
        <dbReference type="ARBA" id="ARBA00022840"/>
    </source>
</evidence>
<organism evidence="11 12">
    <name type="scientific">Moraxella bovis</name>
    <dbReference type="NCBI Taxonomy" id="476"/>
    <lineage>
        <taxon>Bacteria</taxon>
        <taxon>Pseudomonadati</taxon>
        <taxon>Pseudomonadota</taxon>
        <taxon>Gammaproteobacteria</taxon>
        <taxon>Moraxellales</taxon>
        <taxon>Moraxellaceae</taxon>
        <taxon>Moraxella</taxon>
    </lineage>
</organism>
<comment type="similarity">
    <text evidence="1">Belongs to the helicase family. RecQ subfamily.</text>
</comment>
<dbReference type="InterPro" id="IPR002464">
    <property type="entry name" value="DNA/RNA_helicase_DEAH_CS"/>
</dbReference>
<dbReference type="GO" id="GO:0016787">
    <property type="term" value="F:hydrolase activity"/>
    <property type="evidence" value="ECO:0007669"/>
    <property type="project" value="UniProtKB-KW"/>
</dbReference>
<dbReference type="InterPro" id="IPR027417">
    <property type="entry name" value="P-loop_NTPase"/>
</dbReference>
<dbReference type="GO" id="GO:0005524">
    <property type="term" value="F:ATP binding"/>
    <property type="evidence" value="ECO:0007669"/>
    <property type="project" value="UniProtKB-KW"/>
</dbReference>
<evidence type="ECO:0000256" key="3">
    <source>
        <dbReference type="ARBA" id="ARBA00022801"/>
    </source>
</evidence>
<keyword evidence="11" id="KW-0347">Helicase</keyword>
<sequence>MRNQIAAAKRMGLRAVSINSENTDDWKQIEQEIISGRVNIVLISPERLANQNFINNVLSQIAGNIGLLVIDEAHCISDWGHDFRPDYRLIERIIKYLPPNLRVLATTATANQRVMDDLIAILGPNIEVSRGDLNRPSLTLQTIKLPSQIERLAWLAEQLPHLQGSGIIYTLTVRDANQVTDWLKLQGFDVEAYTGEGGDKRIELEDKLLNNQVKALVATTALGMGYDKPDLGFVIHYQMPNSVVAYYQQVGRAGRALSHAYGVLLSGIEDDEISAFFIDSAFPKQNEVDQILNVLQQSPNGLSLNELQNKINLSQGRISKALKILSLESPAPLVNQGTKWQLTSATLSSDFWQRVNRLTELRKNEHQQMKNYVDLPFGQHMAFLVNALDGDTQQIIPPQLPPLPTFIHPTFVQQASYFLHRSNVIIEPRKKWATGGSTQFSQKGNINPDFQAEEGRALSIWGDAGWGKLVRQGKYQDNHFSDELVNACCEMIERWQPNPKPTWVTCVPSLRHPALVPDFAERLAMKLGLPFMPVIQKIKETEPQKMMQNSHMQAHNLDGVFQLSDNPLSEPVLLIDDMVDSRWTLTICSYLLKSNGSGAVFPLVLSQTSNQGE</sequence>
<evidence type="ECO:0000256" key="5">
    <source>
        <dbReference type="ARBA" id="ARBA00023125"/>
    </source>
</evidence>
<dbReference type="PROSITE" id="PS51192">
    <property type="entry name" value="HELICASE_ATP_BIND_1"/>
    <property type="match status" value="1"/>
</dbReference>
<dbReference type="SMART" id="SM00490">
    <property type="entry name" value="HELICc"/>
    <property type="match status" value="1"/>
</dbReference>
<feature type="domain" description="Helicase C-terminal" evidence="10">
    <location>
        <begin position="148"/>
        <end position="308"/>
    </location>
</feature>
<dbReference type="InterPro" id="IPR001650">
    <property type="entry name" value="Helicase_C-like"/>
</dbReference>
<evidence type="ECO:0000256" key="8">
    <source>
        <dbReference type="ARBA" id="ARBA00034808"/>
    </source>
</evidence>
<dbReference type="AlphaFoldDB" id="A0A378PP35"/>
<dbReference type="Gene3D" id="3.40.50.2020">
    <property type="match status" value="1"/>
</dbReference>
<dbReference type="GO" id="GO:0043138">
    <property type="term" value="F:3'-5' DNA helicase activity"/>
    <property type="evidence" value="ECO:0007669"/>
    <property type="project" value="UniProtKB-EC"/>
</dbReference>
<dbReference type="Pfam" id="PF00270">
    <property type="entry name" value="DEAD"/>
    <property type="match status" value="1"/>
</dbReference>
<keyword evidence="4" id="KW-0067">ATP-binding</keyword>
<dbReference type="EMBL" id="UGPZ01000002">
    <property type="protein sequence ID" value="STY90234.1"/>
    <property type="molecule type" value="Genomic_DNA"/>
</dbReference>
<feature type="domain" description="Helicase ATP-binding" evidence="9">
    <location>
        <begin position="1"/>
        <end position="128"/>
    </location>
</feature>
<keyword evidence="5" id="KW-0238">DNA-binding</keyword>
<dbReference type="Gene3D" id="3.40.50.300">
    <property type="entry name" value="P-loop containing nucleotide triphosphate hydrolases"/>
    <property type="match status" value="2"/>
</dbReference>
<dbReference type="GO" id="GO:0003677">
    <property type="term" value="F:DNA binding"/>
    <property type="evidence" value="ECO:0007669"/>
    <property type="project" value="UniProtKB-KW"/>
</dbReference>
<dbReference type="GO" id="GO:0006281">
    <property type="term" value="P:DNA repair"/>
    <property type="evidence" value="ECO:0007669"/>
    <property type="project" value="TreeGrafter"/>
</dbReference>
<dbReference type="InterPro" id="IPR011545">
    <property type="entry name" value="DEAD/DEAH_box_helicase_dom"/>
</dbReference>
<evidence type="ECO:0000256" key="6">
    <source>
        <dbReference type="ARBA" id="ARBA00023235"/>
    </source>
</evidence>
<accession>A0A378PP35</accession>
<evidence type="ECO:0000256" key="2">
    <source>
        <dbReference type="ARBA" id="ARBA00022741"/>
    </source>
</evidence>
<name>A0A378PP35_MORBO</name>
<reference evidence="11 12" key="1">
    <citation type="submission" date="2018-06" db="EMBL/GenBank/DDBJ databases">
        <authorList>
            <consortium name="Pathogen Informatics"/>
            <person name="Doyle S."/>
        </authorList>
    </citation>
    <scope>NUCLEOTIDE SEQUENCE [LARGE SCALE GENOMIC DNA]</scope>
    <source>
        <strain evidence="11 12">NCTC9426</strain>
    </source>
</reference>
<dbReference type="GO" id="GO:0030894">
    <property type="term" value="C:replisome"/>
    <property type="evidence" value="ECO:0007669"/>
    <property type="project" value="TreeGrafter"/>
</dbReference>
<comment type="catalytic activity">
    <reaction evidence="7">
        <text>Couples ATP hydrolysis with the unwinding of duplex DNA by translocating in the 3'-5' direction.</text>
        <dbReference type="EC" id="5.6.2.4"/>
    </reaction>
</comment>
<dbReference type="SUPFAM" id="SSF52540">
    <property type="entry name" value="P-loop containing nucleoside triphosphate hydrolases"/>
    <property type="match status" value="1"/>
</dbReference>
<dbReference type="GO" id="GO:0005737">
    <property type="term" value="C:cytoplasm"/>
    <property type="evidence" value="ECO:0007669"/>
    <property type="project" value="TreeGrafter"/>
</dbReference>
<dbReference type="GO" id="GO:0006310">
    <property type="term" value="P:DNA recombination"/>
    <property type="evidence" value="ECO:0007669"/>
    <property type="project" value="TreeGrafter"/>
</dbReference>
<keyword evidence="3 11" id="KW-0378">Hydrolase</keyword>
<keyword evidence="2" id="KW-0547">Nucleotide-binding</keyword>
<evidence type="ECO:0000256" key="1">
    <source>
        <dbReference type="ARBA" id="ARBA00005446"/>
    </source>
</evidence>
<dbReference type="PROSITE" id="PS51194">
    <property type="entry name" value="HELICASE_CTER"/>
    <property type="match status" value="1"/>
</dbReference>
<dbReference type="PANTHER" id="PTHR13710">
    <property type="entry name" value="DNA HELICASE RECQ FAMILY MEMBER"/>
    <property type="match status" value="1"/>
</dbReference>
<dbReference type="Pfam" id="PF00271">
    <property type="entry name" value="Helicase_C"/>
    <property type="match status" value="1"/>
</dbReference>
<evidence type="ECO:0000313" key="12">
    <source>
        <dbReference type="Proteomes" id="UP000254133"/>
    </source>
</evidence>
<protein>
    <recommendedName>
        <fullName evidence="8">DNA 3'-5' helicase</fullName>
        <ecNumber evidence="8">5.6.2.4</ecNumber>
    </recommendedName>
</protein>
<dbReference type="EC" id="5.6.2.4" evidence="8"/>